<comment type="similarity">
    <text evidence="6">Belongs to the SMP-30/CGR1 family.</text>
</comment>
<keyword evidence="9" id="KW-0963">Cytoplasm</keyword>
<dbReference type="InterPro" id="IPR005511">
    <property type="entry name" value="SMP-30"/>
</dbReference>
<dbReference type="GO" id="GO:0005509">
    <property type="term" value="F:calcium ion binding"/>
    <property type="evidence" value="ECO:0007669"/>
    <property type="project" value="TreeGrafter"/>
</dbReference>
<evidence type="ECO:0000256" key="9">
    <source>
        <dbReference type="ARBA" id="ARBA00022490"/>
    </source>
</evidence>
<evidence type="ECO:0000256" key="5">
    <source>
        <dbReference type="ARBA" id="ARBA00004496"/>
    </source>
</evidence>
<keyword evidence="12" id="KW-0106">Calcium</keyword>
<feature type="binding site" evidence="15">
    <location>
        <position position="213"/>
    </location>
    <ligand>
        <name>a divalent metal cation</name>
        <dbReference type="ChEBI" id="CHEBI:60240"/>
    </ligand>
</feature>
<dbReference type="PRINTS" id="PR01790">
    <property type="entry name" value="SMP30FAMILY"/>
</dbReference>
<dbReference type="EC" id="3.1.1.17" evidence="7"/>
<dbReference type="FunFam" id="2.120.10.30:FF:000027">
    <property type="entry name" value="Regucalcin homologue"/>
    <property type="match status" value="1"/>
</dbReference>
<comment type="cofactor">
    <cofactor evidence="2">
        <name>Ca(2+)</name>
        <dbReference type="ChEBI" id="CHEBI:29108"/>
    </cofactor>
</comment>
<dbReference type="PANTHER" id="PTHR10907:SF66">
    <property type="entry name" value="MIP34848P1-RELATED"/>
    <property type="match status" value="1"/>
</dbReference>
<evidence type="ECO:0000256" key="14">
    <source>
        <dbReference type="PIRSR" id="PIRSR605511-1"/>
    </source>
</evidence>
<comment type="subcellular location">
    <subcellularLocation>
        <location evidence="5">Cytoplasm</location>
    </subcellularLocation>
</comment>
<evidence type="ECO:0000256" key="7">
    <source>
        <dbReference type="ARBA" id="ARBA00013227"/>
    </source>
</evidence>
<keyword evidence="10 15" id="KW-0479">Metal-binding</keyword>
<evidence type="ECO:0000256" key="3">
    <source>
        <dbReference type="ARBA" id="ARBA00001936"/>
    </source>
</evidence>
<feature type="binding site" evidence="15">
    <location>
        <position position="109"/>
    </location>
    <ligand>
        <name>substrate</name>
    </ligand>
</feature>
<dbReference type="AlphaFoldDB" id="A0AAW1TN65"/>
<evidence type="ECO:0000256" key="1">
    <source>
        <dbReference type="ARBA" id="ARBA00001589"/>
    </source>
</evidence>
<dbReference type="Pfam" id="PF08450">
    <property type="entry name" value="SGL"/>
    <property type="match status" value="1"/>
</dbReference>
<evidence type="ECO:0000256" key="2">
    <source>
        <dbReference type="ARBA" id="ARBA00001913"/>
    </source>
</evidence>
<dbReference type="SUPFAM" id="SSF63829">
    <property type="entry name" value="Calcium-dependent phosphotriesterase"/>
    <property type="match status" value="1"/>
</dbReference>
<keyword evidence="18" id="KW-1185">Reference proteome</keyword>
<accession>A0AAW1TN65</accession>
<comment type="catalytic activity">
    <reaction evidence="1">
        <text>D-glucono-1,5-lactone + H2O = D-gluconate + H(+)</text>
        <dbReference type="Rhea" id="RHEA:10440"/>
        <dbReference type="ChEBI" id="CHEBI:15377"/>
        <dbReference type="ChEBI" id="CHEBI:15378"/>
        <dbReference type="ChEBI" id="CHEBI:16217"/>
        <dbReference type="ChEBI" id="CHEBI:18391"/>
        <dbReference type="EC" id="3.1.1.17"/>
    </reaction>
</comment>
<comment type="caution">
    <text evidence="17">The sequence shown here is derived from an EMBL/GenBank/DDBJ whole genome shotgun (WGS) entry which is preliminary data.</text>
</comment>
<feature type="active site" description="Proton donor/acceptor" evidence="14">
    <location>
        <position position="213"/>
    </location>
</feature>
<dbReference type="PANTHER" id="PTHR10907">
    <property type="entry name" value="REGUCALCIN"/>
    <property type="match status" value="1"/>
</dbReference>
<feature type="domain" description="SMP-30/Gluconolactonase/LRE-like region" evidence="16">
    <location>
        <begin position="14"/>
        <end position="273"/>
    </location>
</feature>
<reference evidence="17 18" key="1">
    <citation type="submission" date="2023-03" db="EMBL/GenBank/DDBJ databases">
        <title>Genome insight into feeding habits of ladybird beetles.</title>
        <authorList>
            <person name="Li H.-S."/>
            <person name="Huang Y.-H."/>
            <person name="Pang H."/>
        </authorList>
    </citation>
    <scope>NUCLEOTIDE SEQUENCE [LARGE SCALE GENOMIC DNA]</scope>
    <source>
        <strain evidence="17">SYSU_2023b</strain>
        <tissue evidence="17">Whole body</tissue>
    </source>
</reference>
<gene>
    <name evidence="17" type="ORF">WA026_003552</name>
</gene>
<evidence type="ECO:0000256" key="13">
    <source>
        <dbReference type="ARBA" id="ARBA00032464"/>
    </source>
</evidence>
<evidence type="ECO:0000313" key="18">
    <source>
        <dbReference type="Proteomes" id="UP001431783"/>
    </source>
</evidence>
<comment type="cofactor">
    <cofactor evidence="4">
        <name>Mg(2+)</name>
        <dbReference type="ChEBI" id="CHEBI:18420"/>
    </cofactor>
</comment>
<comment type="cofactor">
    <cofactor evidence="15">
        <name>Zn(2+)</name>
        <dbReference type="ChEBI" id="CHEBI:29105"/>
    </cofactor>
    <text evidence="15">Binds 1 divalent metal cation per subunit.</text>
</comment>
<evidence type="ECO:0000313" key="17">
    <source>
        <dbReference type="EMBL" id="KAK9869823.1"/>
    </source>
</evidence>
<evidence type="ECO:0000256" key="10">
    <source>
        <dbReference type="ARBA" id="ARBA00022723"/>
    </source>
</evidence>
<dbReference type="GO" id="GO:0004341">
    <property type="term" value="F:gluconolactonase activity"/>
    <property type="evidence" value="ECO:0007669"/>
    <property type="project" value="UniProtKB-EC"/>
</dbReference>
<evidence type="ECO:0000256" key="8">
    <source>
        <dbReference type="ARBA" id="ARBA00016808"/>
    </source>
</evidence>
<keyword evidence="11" id="KW-0378">Hydrolase</keyword>
<dbReference type="GO" id="GO:0005737">
    <property type="term" value="C:cytoplasm"/>
    <property type="evidence" value="ECO:0007669"/>
    <property type="project" value="UniProtKB-SubCell"/>
</dbReference>
<organism evidence="17 18">
    <name type="scientific">Henosepilachna vigintioctopunctata</name>
    <dbReference type="NCBI Taxonomy" id="420089"/>
    <lineage>
        <taxon>Eukaryota</taxon>
        <taxon>Metazoa</taxon>
        <taxon>Ecdysozoa</taxon>
        <taxon>Arthropoda</taxon>
        <taxon>Hexapoda</taxon>
        <taxon>Insecta</taxon>
        <taxon>Pterygota</taxon>
        <taxon>Neoptera</taxon>
        <taxon>Endopterygota</taxon>
        <taxon>Coleoptera</taxon>
        <taxon>Polyphaga</taxon>
        <taxon>Cucujiformia</taxon>
        <taxon>Coccinelloidea</taxon>
        <taxon>Coccinellidae</taxon>
        <taxon>Epilachninae</taxon>
        <taxon>Epilachnini</taxon>
        <taxon>Henosepilachna</taxon>
    </lineage>
</organism>
<dbReference type="InterPro" id="IPR011042">
    <property type="entry name" value="6-blade_b-propeller_TolB-like"/>
</dbReference>
<evidence type="ECO:0000256" key="6">
    <source>
        <dbReference type="ARBA" id="ARBA00008853"/>
    </source>
</evidence>
<evidence type="ECO:0000256" key="4">
    <source>
        <dbReference type="ARBA" id="ARBA00001946"/>
    </source>
</evidence>
<keyword evidence="15" id="KW-0862">Zinc</keyword>
<feature type="binding site" evidence="15">
    <location>
        <position position="129"/>
    </location>
    <ligand>
        <name>substrate</name>
    </ligand>
</feature>
<evidence type="ECO:0000256" key="11">
    <source>
        <dbReference type="ARBA" id="ARBA00022801"/>
    </source>
</evidence>
<evidence type="ECO:0000259" key="16">
    <source>
        <dbReference type="Pfam" id="PF08450"/>
    </source>
</evidence>
<name>A0AAW1TN65_9CUCU</name>
<evidence type="ECO:0000256" key="15">
    <source>
        <dbReference type="PIRSR" id="PIRSR605511-2"/>
    </source>
</evidence>
<dbReference type="Gene3D" id="2.120.10.30">
    <property type="entry name" value="TolB, C-terminal domain"/>
    <property type="match status" value="1"/>
</dbReference>
<dbReference type="GO" id="GO:0019853">
    <property type="term" value="P:L-ascorbic acid biosynthetic process"/>
    <property type="evidence" value="ECO:0007669"/>
    <property type="project" value="TreeGrafter"/>
</dbReference>
<comment type="cofactor">
    <cofactor evidence="3">
        <name>Mn(2+)</name>
        <dbReference type="ChEBI" id="CHEBI:29035"/>
    </cofactor>
</comment>
<evidence type="ECO:0000256" key="12">
    <source>
        <dbReference type="ARBA" id="ARBA00022837"/>
    </source>
</evidence>
<sequence>MAPIIERVLQNTELGEGPHWDIATQSLYFVDIFSKTINRYVPSTKTHTKVHFDTYVTFIIPVEGEKNKFVVGLGRDIVIVVWDGTSDKVEEIKKLAEVDNDSPETSENRLNDGKCDASGRLWAGTMGVERINGHVKPNMGSLYSLGNRNLKKHLDQIGISNGLAWTRDNKKLFYIDSPQLVIYQMDFDISKGELSNKKVHFSLKNNNIDGFPDGMTIDEEENLWVANFGGYKILKIDSKKPETLLATIDLPAKQVTSVAWGGPNLDELYVTSAKFMVDGIVLDPPDHGTLYRITGLGSKGLPMYNFKL</sequence>
<feature type="binding site" evidence="15">
    <location>
        <position position="16"/>
    </location>
    <ligand>
        <name>a divalent metal cation</name>
        <dbReference type="ChEBI" id="CHEBI:60240"/>
    </ligand>
</feature>
<feature type="binding site" evidence="15">
    <location>
        <position position="161"/>
    </location>
    <ligand>
        <name>a divalent metal cation</name>
        <dbReference type="ChEBI" id="CHEBI:60240"/>
    </ligand>
</feature>
<protein>
    <recommendedName>
        <fullName evidence="8">Regucalcin</fullName>
        <ecNumber evidence="7">3.1.1.17</ecNumber>
    </recommendedName>
    <alternativeName>
        <fullName evidence="13">Gluconolactonase</fullName>
    </alternativeName>
</protein>
<proteinExistence type="inferred from homology"/>
<dbReference type="EMBL" id="JARQZJ010000001">
    <property type="protein sequence ID" value="KAK9869823.1"/>
    <property type="molecule type" value="Genomic_DNA"/>
</dbReference>
<dbReference type="InterPro" id="IPR013658">
    <property type="entry name" value="SGL"/>
</dbReference>
<feature type="binding site" evidence="15">
    <location>
        <position position="111"/>
    </location>
    <ligand>
        <name>substrate</name>
    </ligand>
</feature>
<dbReference type="Proteomes" id="UP001431783">
    <property type="component" value="Unassembled WGS sequence"/>
</dbReference>